<dbReference type="Proteomes" id="UP001164187">
    <property type="component" value="Chromosome"/>
</dbReference>
<proteinExistence type="predicted"/>
<evidence type="ECO:0000313" key="2">
    <source>
        <dbReference type="EMBL" id="WAW14737.1"/>
    </source>
</evidence>
<dbReference type="RefSeq" id="WP_269311434.1">
    <property type="nucleotide sequence ID" value="NZ_CP114052.1"/>
</dbReference>
<dbReference type="EMBL" id="CP114052">
    <property type="protein sequence ID" value="WAW14737.1"/>
    <property type="molecule type" value="Genomic_DNA"/>
</dbReference>
<organism evidence="2 3">
    <name type="scientific">Peptostreptococcus equinus</name>
    <dbReference type="NCBI Taxonomy" id="3003601"/>
    <lineage>
        <taxon>Bacteria</taxon>
        <taxon>Bacillati</taxon>
        <taxon>Bacillota</taxon>
        <taxon>Clostridia</taxon>
        <taxon>Peptostreptococcales</taxon>
        <taxon>Peptostreptococcaceae</taxon>
        <taxon>Peptostreptococcus</taxon>
    </lineage>
</organism>
<name>A0ABY7JSP9_9FIRM</name>
<accession>A0ABY7JSP9</accession>
<gene>
    <name evidence="2" type="ORF">O0R46_09150</name>
</gene>
<evidence type="ECO:0000256" key="1">
    <source>
        <dbReference type="SAM" id="Coils"/>
    </source>
</evidence>
<sequence>MSKIEIWDKESELKGLSKEMWLENYPETESKTLVLVDDSLVLWLEDLKQEGYTGVNDKSVVEAYLTKQAEIIAEYEKKEQARKQLEKEELEKKIVAQATRIDTLSSALEELTITVAGG</sequence>
<reference evidence="2" key="1">
    <citation type="submission" date="2022-12" db="EMBL/GenBank/DDBJ databases">
        <title>Peptostreptococcus.</title>
        <authorList>
            <person name="Lee S.H."/>
        </authorList>
    </citation>
    <scope>NUCLEOTIDE SEQUENCE</scope>
    <source>
        <strain evidence="2">CBA3647</strain>
    </source>
</reference>
<protein>
    <submittedName>
        <fullName evidence="2">Uncharacterized protein</fullName>
    </submittedName>
</protein>
<keyword evidence="3" id="KW-1185">Reference proteome</keyword>
<evidence type="ECO:0000313" key="3">
    <source>
        <dbReference type="Proteomes" id="UP001164187"/>
    </source>
</evidence>
<keyword evidence="1" id="KW-0175">Coiled coil</keyword>
<feature type="coiled-coil region" evidence="1">
    <location>
        <begin position="68"/>
        <end position="107"/>
    </location>
</feature>